<dbReference type="Proteomes" id="UP000683360">
    <property type="component" value="Unassembled WGS sequence"/>
</dbReference>
<comment type="caution">
    <text evidence="3">The sequence shown here is derived from an EMBL/GenBank/DDBJ whole genome shotgun (WGS) entry which is preliminary data.</text>
</comment>
<dbReference type="EMBL" id="CAJPWZ010000201">
    <property type="protein sequence ID" value="CAG2188211.1"/>
    <property type="molecule type" value="Genomic_DNA"/>
</dbReference>
<dbReference type="GO" id="GO:0003677">
    <property type="term" value="F:DNA binding"/>
    <property type="evidence" value="ECO:0007669"/>
    <property type="project" value="UniProtKB-KW"/>
</dbReference>
<dbReference type="Gene3D" id="1.10.150.130">
    <property type="match status" value="1"/>
</dbReference>
<evidence type="ECO:0000313" key="4">
    <source>
        <dbReference type="Proteomes" id="UP000683360"/>
    </source>
</evidence>
<evidence type="ECO:0000313" key="3">
    <source>
        <dbReference type="EMBL" id="CAG2188211.1"/>
    </source>
</evidence>
<proteinExistence type="predicted"/>
<accession>A0A8S3PZV5</accession>
<feature type="region of interest" description="Disordered" evidence="2">
    <location>
        <begin position="129"/>
        <end position="152"/>
    </location>
</feature>
<keyword evidence="4" id="KW-1185">Reference proteome</keyword>
<name>A0A8S3PZV5_MYTED</name>
<reference evidence="3" key="1">
    <citation type="submission" date="2021-03" db="EMBL/GenBank/DDBJ databases">
        <authorList>
            <person name="Bekaert M."/>
        </authorList>
    </citation>
    <scope>NUCLEOTIDE SEQUENCE</scope>
</reference>
<organism evidence="3 4">
    <name type="scientific">Mytilus edulis</name>
    <name type="common">Blue mussel</name>
    <dbReference type="NCBI Taxonomy" id="6550"/>
    <lineage>
        <taxon>Eukaryota</taxon>
        <taxon>Metazoa</taxon>
        <taxon>Spiralia</taxon>
        <taxon>Lophotrochozoa</taxon>
        <taxon>Mollusca</taxon>
        <taxon>Bivalvia</taxon>
        <taxon>Autobranchia</taxon>
        <taxon>Pteriomorphia</taxon>
        <taxon>Mytilida</taxon>
        <taxon>Mytiloidea</taxon>
        <taxon>Mytilidae</taxon>
        <taxon>Mytilinae</taxon>
        <taxon>Mytilus</taxon>
    </lineage>
</organism>
<dbReference type="OrthoDB" id="10066651at2759"/>
<evidence type="ECO:0000256" key="2">
    <source>
        <dbReference type="SAM" id="MobiDB-lite"/>
    </source>
</evidence>
<protein>
    <submittedName>
        <fullName evidence="3">Uncharacterized protein</fullName>
    </submittedName>
</protein>
<keyword evidence="1" id="KW-0238">DNA-binding</keyword>
<feature type="compositionally biased region" description="Polar residues" evidence="2">
    <location>
        <begin position="142"/>
        <end position="152"/>
    </location>
</feature>
<dbReference type="AlphaFoldDB" id="A0A8S3PZV5"/>
<sequence length="384" mass="42980">MDSEGESDISLRTILTAVNQQAMVKFVLDLLPFGKNRRFLYQWKYEGLKIQFDFNTENLEDLVQTLWAIDNGKVDYARDLLSSTVDKIKHRNKLIKIADTSKGGWDTARQHDANPIASDSEDAAKIIRADNRAVRKKKGKSKQVNGSKTKASNQSLLGQAPNFVPQPFRGPQQPWFNGIPLQQGFNAGKTQRGQCYSCWSDAHDRFWNVNSSGVDAFTVDYRGINGLFVPPVSLIPRVLMYMRQCKAGGTLILPYWPSASFWPMLCPFGDGFISEVVNFIDLPTHKNAYIAVSKVNLLPELLSESRAASTTKGYYQSFLRLKKWAILNGIKNCDILPAKAFYVAIYLASLTQSSNTVSPVVQAFYSLKWIHSLIGSLCSPTDSS</sequence>
<evidence type="ECO:0000256" key="1">
    <source>
        <dbReference type="ARBA" id="ARBA00023125"/>
    </source>
</evidence>
<dbReference type="SUPFAM" id="SSF47823">
    <property type="entry name" value="lambda integrase-like, N-terminal domain"/>
    <property type="match status" value="1"/>
</dbReference>
<gene>
    <name evidence="3" type="ORF">MEDL_3641</name>
</gene>
<dbReference type="InterPro" id="IPR010998">
    <property type="entry name" value="Integrase_recombinase_N"/>
</dbReference>